<feature type="chain" id="PRO_5046716374" evidence="7">
    <location>
        <begin position="28"/>
        <end position="610"/>
    </location>
</feature>
<dbReference type="RefSeq" id="WP_391934595.1">
    <property type="nucleotide sequence ID" value="NZ_JBIBSM010000006.1"/>
</dbReference>
<name>A0ABW6YC42_9ACTN</name>
<feature type="active site" description="Charge relay system" evidence="5">
    <location>
        <position position="239"/>
    </location>
</feature>
<feature type="active site" description="Charge relay system" evidence="5">
    <location>
        <position position="609"/>
    </location>
</feature>
<organism evidence="9 10">
    <name type="scientific">Streptomyces lateritius</name>
    <dbReference type="NCBI Taxonomy" id="67313"/>
    <lineage>
        <taxon>Bacteria</taxon>
        <taxon>Bacillati</taxon>
        <taxon>Actinomycetota</taxon>
        <taxon>Actinomycetes</taxon>
        <taxon>Kitasatosporales</taxon>
        <taxon>Streptomycetaceae</taxon>
        <taxon>Streptomyces</taxon>
    </lineage>
</organism>
<comment type="caution">
    <text evidence="9">The sequence shown here is derived from an EMBL/GenBank/DDBJ whole genome shotgun (WGS) entry which is preliminary data.</text>
</comment>
<reference evidence="9 10" key="1">
    <citation type="submission" date="2024-10" db="EMBL/GenBank/DDBJ databases">
        <title>The Natural Products Discovery Center: Release of the First 8490 Sequenced Strains for Exploring Actinobacteria Biosynthetic Diversity.</title>
        <authorList>
            <person name="Kalkreuter E."/>
            <person name="Kautsar S.A."/>
            <person name="Yang D."/>
            <person name="Bader C.D."/>
            <person name="Teijaro C.N."/>
            <person name="Fluegel L."/>
            <person name="Davis C.M."/>
            <person name="Simpson J.R."/>
            <person name="Lauterbach L."/>
            <person name="Steele A.D."/>
            <person name="Gui C."/>
            <person name="Meng S."/>
            <person name="Li G."/>
            <person name="Viehrig K."/>
            <person name="Ye F."/>
            <person name="Su P."/>
            <person name="Kiefer A.F."/>
            <person name="Nichols A."/>
            <person name="Cepeda A.J."/>
            <person name="Yan W."/>
            <person name="Fan B."/>
            <person name="Jiang Y."/>
            <person name="Adhikari A."/>
            <person name="Zheng C.-J."/>
            <person name="Schuster L."/>
            <person name="Cowan T.M."/>
            <person name="Smanski M.J."/>
            <person name="Chevrette M.G."/>
            <person name="De Carvalho L.P.S."/>
            <person name="Shen B."/>
        </authorList>
    </citation>
    <scope>NUCLEOTIDE SEQUENCE [LARGE SCALE GENOMIC DNA]</scope>
    <source>
        <strain evidence="9 10">NPDC015755</strain>
    </source>
</reference>
<feature type="domain" description="Peptidase S8/S53" evidence="8">
    <location>
        <begin position="230"/>
        <end position="357"/>
    </location>
</feature>
<keyword evidence="7" id="KW-0732">Signal</keyword>
<protein>
    <submittedName>
        <fullName evidence="9">S8 family serine peptidase</fullName>
    </submittedName>
</protein>
<gene>
    <name evidence="9" type="ORF">ACF05T_14450</name>
</gene>
<evidence type="ECO:0000256" key="4">
    <source>
        <dbReference type="ARBA" id="ARBA00022825"/>
    </source>
</evidence>
<evidence type="ECO:0000313" key="10">
    <source>
        <dbReference type="Proteomes" id="UP001603013"/>
    </source>
</evidence>
<evidence type="ECO:0000256" key="3">
    <source>
        <dbReference type="ARBA" id="ARBA00022801"/>
    </source>
</evidence>
<feature type="region of interest" description="Disordered" evidence="6">
    <location>
        <begin position="25"/>
        <end position="47"/>
    </location>
</feature>
<dbReference type="Gene3D" id="3.40.50.200">
    <property type="entry name" value="Peptidase S8/S53 domain"/>
    <property type="match status" value="1"/>
</dbReference>
<keyword evidence="10" id="KW-1185">Reference proteome</keyword>
<keyword evidence="4 5" id="KW-0720">Serine protease</keyword>
<keyword evidence="2 5" id="KW-0645">Protease</keyword>
<dbReference type="InterPro" id="IPR000209">
    <property type="entry name" value="Peptidase_S8/S53_dom"/>
</dbReference>
<dbReference type="EMBL" id="JBIBSM010000006">
    <property type="protein sequence ID" value="MFF8277290.1"/>
    <property type="molecule type" value="Genomic_DNA"/>
</dbReference>
<dbReference type="SUPFAM" id="SSF52743">
    <property type="entry name" value="Subtilisin-like"/>
    <property type="match status" value="1"/>
</dbReference>
<accession>A0ABW6YC42</accession>
<dbReference type="InterPro" id="IPR051048">
    <property type="entry name" value="Peptidase_S8/S53_subtilisin"/>
</dbReference>
<evidence type="ECO:0000256" key="1">
    <source>
        <dbReference type="ARBA" id="ARBA00011073"/>
    </source>
</evidence>
<evidence type="ECO:0000313" key="9">
    <source>
        <dbReference type="EMBL" id="MFF8277290.1"/>
    </source>
</evidence>
<evidence type="ECO:0000256" key="6">
    <source>
        <dbReference type="SAM" id="MobiDB-lite"/>
    </source>
</evidence>
<feature type="signal peptide" evidence="7">
    <location>
        <begin position="1"/>
        <end position="27"/>
    </location>
</feature>
<evidence type="ECO:0000256" key="5">
    <source>
        <dbReference type="PROSITE-ProRule" id="PRU01240"/>
    </source>
</evidence>
<evidence type="ECO:0000256" key="2">
    <source>
        <dbReference type="ARBA" id="ARBA00022670"/>
    </source>
</evidence>
<comment type="similarity">
    <text evidence="1 5">Belongs to the peptidase S8 family.</text>
</comment>
<evidence type="ECO:0000256" key="7">
    <source>
        <dbReference type="SAM" id="SignalP"/>
    </source>
</evidence>
<dbReference type="PANTHER" id="PTHR43399">
    <property type="entry name" value="SUBTILISIN-RELATED"/>
    <property type="match status" value="1"/>
</dbReference>
<dbReference type="PROSITE" id="PS51892">
    <property type="entry name" value="SUBTILASE"/>
    <property type="match status" value="1"/>
</dbReference>
<dbReference type="InterPro" id="IPR015500">
    <property type="entry name" value="Peptidase_S8_subtilisin-rel"/>
</dbReference>
<dbReference type="PANTHER" id="PTHR43399:SF4">
    <property type="entry name" value="CELL WALL-ASSOCIATED PROTEASE"/>
    <property type="match status" value="1"/>
</dbReference>
<dbReference type="PRINTS" id="PR00723">
    <property type="entry name" value="SUBTILISIN"/>
</dbReference>
<proteinExistence type="inferred from homology"/>
<keyword evidence="3 5" id="KW-0378">Hydrolase</keyword>
<dbReference type="Pfam" id="PF00082">
    <property type="entry name" value="Peptidase_S8"/>
    <property type="match status" value="1"/>
</dbReference>
<feature type="active site" description="Charge relay system" evidence="5">
    <location>
        <position position="271"/>
    </location>
</feature>
<dbReference type="InterPro" id="IPR036852">
    <property type="entry name" value="Peptidase_S8/S53_dom_sf"/>
</dbReference>
<dbReference type="Proteomes" id="UP001603013">
    <property type="component" value="Unassembled WGS sequence"/>
</dbReference>
<sequence length="610" mass="63555">MRPTSRTVLGVATATVLAVTAVAPSTAAAPEDDSTGNRPLVGSEASARAGERAATVTLVTGDRILVSRDAAGDAAASALPREDGTVPFVQTRRSGEDLYVYPERATAALAAGRVDEELFNVTGLVRQGYDDAATGTLPLIAVYGTDLARSAPPAAPRGARRGQVLKAVDGVALQADKKRAATFWAEVEAPAARTAGGLRKLRLDRKAEATLEHSTRQVHAPEAWAAGFDGTGTKVAVLDTGADVGHPDLKGRVVASRDFTDSDGVDDRQGHGTHTISTVGGSGAASGGKKKGVAPGTDLLNGKVLDDSGSGAASWIIAGMEWAVAHGADVVSMSLGSPVPTDCTDPMSTAAQQLAQNRGTFAAPGTRTEYYTPGDTRWEQVLSPSFPFGEFMRGTAHAYTAGEKRTERWYDGVVAPTAPRDAAGKPVLVAERQGNLIGFADALWGDSTHDAQAGSFGDIGNVRLSRDGEPLGESAWPFGVFEVPSANGAYTLEQNVMKIGSKVWERSTSVNSVWKFTSKLDESVYSQGIPILFPRYTLPEDGLKTLAATDDQKIGLTATGHAGYTPAALTSARLSYSYDGGTTWTEAQVSRQDGAWTATVNHAGAAGRSP</sequence>
<evidence type="ECO:0000259" key="8">
    <source>
        <dbReference type="Pfam" id="PF00082"/>
    </source>
</evidence>
<feature type="region of interest" description="Disordered" evidence="6">
    <location>
        <begin position="260"/>
        <end position="297"/>
    </location>
</feature>